<dbReference type="Proteomes" id="UP000070394">
    <property type="component" value="Unassembled WGS sequence"/>
</dbReference>
<evidence type="ECO:0000256" key="1">
    <source>
        <dbReference type="ARBA" id="ARBA00001946"/>
    </source>
</evidence>
<dbReference type="NCBIfam" id="NF010675">
    <property type="entry name" value="PRK14072.1"/>
    <property type="match status" value="1"/>
</dbReference>
<dbReference type="PATRIC" id="fig|467210.3.peg.757"/>
<keyword evidence="6" id="KW-0963">Cytoplasm</keyword>
<dbReference type="PIRSF" id="PIRSF036483">
    <property type="entry name" value="PFK_XF0274"/>
    <property type="match status" value="1"/>
</dbReference>
<dbReference type="PANTHER" id="PTHR45770">
    <property type="entry name" value="ATP-DEPENDENT 6-PHOSPHOFRUCTOKINASE 1"/>
    <property type="match status" value="1"/>
</dbReference>
<accession>A0A133ZX17</accession>
<comment type="caution">
    <text evidence="8">The sequence shown here is derived from an EMBL/GenBank/DDBJ whole genome shotgun (WGS) entry which is preliminary data.</text>
</comment>
<feature type="binding site" evidence="6">
    <location>
        <position position="245"/>
    </location>
    <ligand>
        <name>substrate</name>
    </ligand>
</feature>
<dbReference type="Gene3D" id="3.40.50.460">
    <property type="entry name" value="Phosphofructokinase domain"/>
    <property type="match status" value="1"/>
</dbReference>
<feature type="site" description="Important for catalytic activity and substrate specificity; stabilizes the transition state when the phosphoryl donor is PPi; prevents ATP from binding by mimicking the alpha-phosphate group of ATP" evidence="6">
    <location>
        <position position="115"/>
    </location>
</feature>
<comment type="cofactor">
    <cofactor evidence="1 6">
        <name>Mg(2+)</name>
        <dbReference type="ChEBI" id="CHEBI:18420"/>
    </cofactor>
</comment>
<dbReference type="UniPathway" id="UPA00109">
    <property type="reaction ID" value="UER00182"/>
</dbReference>
<protein>
    <recommendedName>
        <fullName evidence="6">Pyrophosphate--fructose 6-phosphate 1-phosphotransferase</fullName>
        <ecNumber evidence="6">2.7.1.90</ecNumber>
    </recommendedName>
    <alternativeName>
        <fullName evidence="6">6-phosphofructokinase, pyrophosphate dependent</fullName>
    </alternativeName>
    <alternativeName>
        <fullName evidence="6">PPi-dependent phosphofructokinase</fullName>
        <shortName evidence="6">PPi-PFK</shortName>
    </alternativeName>
    <alternativeName>
        <fullName evidence="6">Pyrophosphate-dependent 6-phosphofructose-1-kinase</fullName>
    </alternativeName>
</protein>
<evidence type="ECO:0000313" key="9">
    <source>
        <dbReference type="Proteomes" id="UP000070394"/>
    </source>
</evidence>
<dbReference type="GO" id="GO:0046872">
    <property type="term" value="F:metal ion binding"/>
    <property type="evidence" value="ECO:0007669"/>
    <property type="project" value="UniProtKB-KW"/>
</dbReference>
<comment type="function">
    <text evidence="6">Catalyzes the phosphorylation of D-fructose 6-phosphate, the first committing step of glycolysis. Uses inorganic phosphate (PPi) as phosphoryl donor instead of ATP like common ATP-dependent phosphofructokinases (ATP-PFKs), which renders the reaction reversible, and can thus function both in glycolysis and gluconeogenesis. Consistently, PPi-PFK can replace the enzymes of both the forward (ATP-PFK) and reverse (fructose-bisphosphatase (FBPase)) reactions.</text>
</comment>
<proteinExistence type="inferred from homology"/>
<comment type="catalytic activity">
    <reaction evidence="6">
        <text>beta-D-fructose 6-phosphate + diphosphate = beta-D-fructose 1,6-bisphosphate + phosphate + H(+)</text>
        <dbReference type="Rhea" id="RHEA:13613"/>
        <dbReference type="ChEBI" id="CHEBI:15378"/>
        <dbReference type="ChEBI" id="CHEBI:32966"/>
        <dbReference type="ChEBI" id="CHEBI:33019"/>
        <dbReference type="ChEBI" id="CHEBI:43474"/>
        <dbReference type="ChEBI" id="CHEBI:57634"/>
        <dbReference type="EC" id="2.7.1.90"/>
    </reaction>
</comment>
<dbReference type="RefSeq" id="WP_060930675.1">
    <property type="nucleotide sequence ID" value="NZ_KQ959781.1"/>
</dbReference>
<evidence type="ECO:0000256" key="4">
    <source>
        <dbReference type="ARBA" id="ARBA00022777"/>
    </source>
</evidence>
<feature type="domain" description="Phosphofructokinase" evidence="7">
    <location>
        <begin position="6"/>
        <end position="301"/>
    </location>
</feature>
<evidence type="ECO:0000256" key="5">
    <source>
        <dbReference type="ARBA" id="ARBA00022842"/>
    </source>
</evidence>
<dbReference type="InterPro" id="IPR050929">
    <property type="entry name" value="PFKA"/>
</dbReference>
<dbReference type="HAMAP" id="MF_01978">
    <property type="entry name" value="Phosphofructokinase_II_B2"/>
    <property type="match status" value="1"/>
</dbReference>
<evidence type="ECO:0000256" key="2">
    <source>
        <dbReference type="ARBA" id="ARBA00022679"/>
    </source>
</evidence>
<comment type="pathway">
    <text evidence="6">Carbohydrate degradation; glycolysis; D-glyceraldehyde 3-phosphate and glycerone phosphate from D-glucose: step 3/4.</text>
</comment>
<dbReference type="OrthoDB" id="9802503at2"/>
<keyword evidence="2 6" id="KW-0808">Transferase</keyword>
<sequence>MERKNLIVGQSGGPTAAINSSLAGVYVGAKELGIDKVYGMRYGIEGLLKENIINLDDTLESTLNVELLKRTPSSYLGSCRYKLPEVKKGDEVYEKIFEILDKYNIGIFIYIGGNDSMDTIKKLSDYAKLNGSKIRFVGVPKTIDNDLPVTDHTPGFGSAAKYIATSISEIVRDSNVYDLKSVTFVEIMGRNAGWLTAASALAKNKLNDGPDFILLPEIGLDLKKFIKILSDRMQTKGNIVVAVSEGIKDTNGHHISEDECNVDAFGHKMLSGTAAFLAKKIKTELGVKTRAVEINTLQRAAAHLQSKTDIDEAFNIGFLGAKAGIDGNTGVMMNFERVEDSPYLSIVKKCDINLVANIEKCIPGEWISEDGFYVNEHFIQYAKPLIMGELSNIVCDGIQSHIKSL</sequence>
<feature type="binding site" evidence="6">
    <location>
        <position position="114"/>
    </location>
    <ligand>
        <name>Mg(2+)</name>
        <dbReference type="ChEBI" id="CHEBI:18420"/>
        <note>catalytic</note>
    </ligand>
</feature>
<dbReference type="InterPro" id="IPR035966">
    <property type="entry name" value="PKF_sf"/>
</dbReference>
<dbReference type="AlphaFoldDB" id="A0A133ZX17"/>
<dbReference type="Pfam" id="PF00365">
    <property type="entry name" value="PFK"/>
    <property type="match status" value="1"/>
</dbReference>
<comment type="caution">
    <text evidence="6">Lacks conserved residue(s) required for the propagation of feature annotation.</text>
</comment>
<dbReference type="Gene3D" id="3.40.50.450">
    <property type="match status" value="1"/>
</dbReference>
<keyword evidence="9" id="KW-1185">Reference proteome</keyword>
<comment type="subunit">
    <text evidence="6">Homodimer.</text>
</comment>
<dbReference type="InterPro" id="IPR011404">
    <property type="entry name" value="PPi-PFK"/>
</dbReference>
<dbReference type="EC" id="2.7.1.90" evidence="6"/>
<feature type="site" description="Important for catalytic activity; stabilizes the transition state when the phosphoryl donor is PPi" evidence="6">
    <location>
        <position position="141"/>
    </location>
</feature>
<dbReference type="GO" id="GO:0047334">
    <property type="term" value="F:diphosphate-fructose-6-phosphate 1-phosphotransferase activity"/>
    <property type="evidence" value="ECO:0007669"/>
    <property type="project" value="UniProtKB-EC"/>
</dbReference>
<keyword evidence="6" id="KW-0324">Glycolysis</keyword>
<dbReference type="GO" id="GO:0006002">
    <property type="term" value="P:fructose 6-phosphate metabolic process"/>
    <property type="evidence" value="ECO:0007669"/>
    <property type="project" value="InterPro"/>
</dbReference>
<feature type="binding site" evidence="6">
    <location>
        <position position="13"/>
    </location>
    <ligand>
        <name>diphosphate</name>
        <dbReference type="ChEBI" id="CHEBI:33019"/>
    </ligand>
</feature>
<evidence type="ECO:0000259" key="7">
    <source>
        <dbReference type="Pfam" id="PF00365"/>
    </source>
</evidence>
<comment type="activity regulation">
    <text evidence="6">Non-allosteric.</text>
</comment>
<dbReference type="EMBL" id="LSDA01000020">
    <property type="protein sequence ID" value="KXB59984.1"/>
    <property type="molecule type" value="Genomic_DNA"/>
</dbReference>
<dbReference type="GO" id="GO:0005737">
    <property type="term" value="C:cytoplasm"/>
    <property type="evidence" value="ECO:0007669"/>
    <property type="project" value="UniProtKB-SubCell"/>
</dbReference>
<keyword evidence="3 6" id="KW-0479">Metal-binding</keyword>
<name>A0A133ZX17_9FIRM</name>
<evidence type="ECO:0000313" key="8">
    <source>
        <dbReference type="EMBL" id="KXB59984.1"/>
    </source>
</evidence>
<feature type="binding site" evidence="6">
    <location>
        <begin position="142"/>
        <end position="144"/>
    </location>
    <ligand>
        <name>substrate</name>
    </ligand>
</feature>
<evidence type="ECO:0000256" key="3">
    <source>
        <dbReference type="ARBA" id="ARBA00022723"/>
    </source>
</evidence>
<dbReference type="SUPFAM" id="SSF53784">
    <property type="entry name" value="Phosphofructokinase"/>
    <property type="match status" value="1"/>
</dbReference>
<dbReference type="PRINTS" id="PR00476">
    <property type="entry name" value="PHFRCTKINASE"/>
</dbReference>
<comment type="similarity">
    <text evidence="6">Belongs to the phosphofructokinase type A (PFKA) family. PPi-dependent PFK group II subfamily. Clade 'B2' sub-subfamily.</text>
</comment>
<dbReference type="InterPro" id="IPR022953">
    <property type="entry name" value="ATP_PFK"/>
</dbReference>
<keyword evidence="5 6" id="KW-0460">Magnesium</keyword>
<reference evidence="9" key="1">
    <citation type="submission" date="2016-01" db="EMBL/GenBank/DDBJ databases">
        <authorList>
            <person name="Mitreva M."/>
            <person name="Pepin K.H."/>
            <person name="Mihindukulasuriya K.A."/>
            <person name="Fulton R."/>
            <person name="Fronick C."/>
            <person name="O'Laughlin M."/>
            <person name="Miner T."/>
            <person name="Herter B."/>
            <person name="Rosa B.A."/>
            <person name="Cordes M."/>
            <person name="Tomlinson C."/>
            <person name="Wollam A."/>
            <person name="Palsikar V.B."/>
            <person name="Mardis E.R."/>
            <person name="Wilson R.K."/>
        </authorList>
    </citation>
    <scope>NUCLEOTIDE SEQUENCE [LARGE SCALE GENOMIC DNA]</scope>
    <source>
        <strain evidence="9">DNF00896</strain>
    </source>
</reference>
<keyword evidence="4 6" id="KW-0418">Kinase</keyword>
<evidence type="ECO:0000256" key="6">
    <source>
        <dbReference type="HAMAP-Rule" id="MF_01978"/>
    </source>
</evidence>
<organism evidence="8 9">
    <name type="scientific">Lachnoanaerobaculum saburreum</name>
    <dbReference type="NCBI Taxonomy" id="467210"/>
    <lineage>
        <taxon>Bacteria</taxon>
        <taxon>Bacillati</taxon>
        <taxon>Bacillota</taxon>
        <taxon>Clostridia</taxon>
        <taxon>Lachnospirales</taxon>
        <taxon>Lachnospiraceae</taxon>
        <taxon>Lachnoanaerobaculum</taxon>
    </lineage>
</organism>
<dbReference type="InterPro" id="IPR000023">
    <property type="entry name" value="Phosphofructokinase_dom"/>
</dbReference>
<feature type="binding site" evidence="6">
    <location>
        <begin position="188"/>
        <end position="190"/>
    </location>
    <ligand>
        <name>substrate</name>
    </ligand>
</feature>
<gene>
    <name evidence="6" type="primary">pfp</name>
    <name evidence="8" type="ORF">HMPREF1866_00766</name>
</gene>
<dbReference type="STRING" id="467210.HMPREF1866_00766"/>
<feature type="active site" description="Proton acceptor" evidence="6">
    <location>
        <position position="144"/>
    </location>
</feature>
<dbReference type="GO" id="GO:0003872">
    <property type="term" value="F:6-phosphofructokinase activity"/>
    <property type="evidence" value="ECO:0007669"/>
    <property type="project" value="UniProtKB-UniRule"/>
</dbReference>
<comment type="subcellular location">
    <subcellularLocation>
        <location evidence="6">Cytoplasm</location>
    </subcellularLocation>
</comment>